<dbReference type="GO" id="GO:0006006">
    <property type="term" value="P:glucose metabolic process"/>
    <property type="evidence" value="ECO:0007669"/>
    <property type="project" value="TreeGrafter"/>
</dbReference>
<feature type="domain" description="Hexokinase N-terminal" evidence="9">
    <location>
        <begin position="22"/>
        <end position="216"/>
    </location>
</feature>
<dbReference type="GO" id="GO:0008865">
    <property type="term" value="F:fructokinase activity"/>
    <property type="evidence" value="ECO:0007669"/>
    <property type="project" value="TreeGrafter"/>
</dbReference>
<sequence length="485" mass="53061">MEKSPTADPVLHDLPEATLKELDRIEKMFELDAAYLRRIVDQFVADFRKGLSKYGEPMAMIPTYVSGVPDGSETGTFLALDLGGTNLRVCEVTLQGNHKFSLRQQKYKVSTELKTGEAKALFDYMADSVDHFLTDRAVDAENEETLHLGFTFSFPVEQSALDKGLLLTWTKGFSAKNAVGNDVVGLLQDAFDRKHLHVKCTALVNDTVGTLMSRAYLSGSCLLGAIFGTGTNGAYVEDVNEIKKLSPEIRKELGDHVTKMIINGEWGAFDNARKVLPVTMFDNKLDRESINPRFQLFEKFISGMYQGEICRNLLLYLVDNGYLFNGYSTAQLNSHYGLDTSVMDAIHAANMNSSSQSIQTRKVLIEQMGFQPNQVSDEDTEIVLWACRTVATRAARLSACAVAAVMEQTKNVGNALDVGVDGSMVQFYPGFEDRLRAALRDLVGGDAEKKVTIGMAKDGSGVGAALGALMAKKQADGKAQAVAQP</sequence>
<reference evidence="12" key="2">
    <citation type="submission" date="2015-01" db="EMBL/GenBank/DDBJ databases">
        <title>Evolutionary Origins and Diversification of the Mycorrhizal Mutualists.</title>
        <authorList>
            <consortium name="DOE Joint Genome Institute"/>
            <consortium name="Mycorrhizal Genomics Consortium"/>
            <person name="Kohler A."/>
            <person name="Kuo A."/>
            <person name="Nagy L.G."/>
            <person name="Floudas D."/>
            <person name="Copeland A."/>
            <person name="Barry K.W."/>
            <person name="Cichocki N."/>
            <person name="Veneault-Fourrey C."/>
            <person name="LaButti K."/>
            <person name="Lindquist E.A."/>
            <person name="Lipzen A."/>
            <person name="Lundell T."/>
            <person name="Morin E."/>
            <person name="Murat C."/>
            <person name="Riley R."/>
            <person name="Ohm R."/>
            <person name="Sun H."/>
            <person name="Tunlid A."/>
            <person name="Henrissat B."/>
            <person name="Grigoriev I.V."/>
            <person name="Hibbett D.S."/>
            <person name="Martin F."/>
        </authorList>
    </citation>
    <scope>NUCLEOTIDE SEQUENCE [LARGE SCALE GENOMIC DNA]</scope>
    <source>
        <strain evidence="12">MUT 4182</strain>
    </source>
</reference>
<dbReference type="HOGENOM" id="CLU_014393_5_1_1"/>
<dbReference type="Proteomes" id="UP000054248">
    <property type="component" value="Unassembled WGS sequence"/>
</dbReference>
<keyword evidence="6 8" id="KW-0067">ATP-binding</keyword>
<evidence type="ECO:0000256" key="3">
    <source>
        <dbReference type="ARBA" id="ARBA00022679"/>
    </source>
</evidence>
<organism evidence="11 12">
    <name type="scientific">Tulasnella calospora MUT 4182</name>
    <dbReference type="NCBI Taxonomy" id="1051891"/>
    <lineage>
        <taxon>Eukaryota</taxon>
        <taxon>Fungi</taxon>
        <taxon>Dikarya</taxon>
        <taxon>Basidiomycota</taxon>
        <taxon>Agaricomycotina</taxon>
        <taxon>Agaricomycetes</taxon>
        <taxon>Cantharellales</taxon>
        <taxon>Tulasnellaceae</taxon>
        <taxon>Tulasnella</taxon>
    </lineage>
</organism>
<protein>
    <recommendedName>
        <fullName evidence="8">Phosphotransferase</fullName>
        <ecNumber evidence="8">2.7.1.-</ecNumber>
    </recommendedName>
</protein>
<keyword evidence="3 8" id="KW-0808">Transferase</keyword>
<evidence type="ECO:0000256" key="2">
    <source>
        <dbReference type="ARBA" id="ARBA00009225"/>
    </source>
</evidence>
<dbReference type="GO" id="GO:0004340">
    <property type="term" value="F:glucokinase activity"/>
    <property type="evidence" value="ECO:0007669"/>
    <property type="project" value="TreeGrafter"/>
</dbReference>
<accession>A0A0C3LP69</accession>
<dbReference type="InterPro" id="IPR022673">
    <property type="entry name" value="Hexokinase_C"/>
</dbReference>
<feature type="domain" description="Hexokinase C-terminal" evidence="10">
    <location>
        <begin position="223"/>
        <end position="470"/>
    </location>
</feature>
<dbReference type="FunFam" id="3.30.420.40:FF:000156">
    <property type="entry name" value="Phosphotransferase"/>
    <property type="match status" value="1"/>
</dbReference>
<evidence type="ECO:0000256" key="1">
    <source>
        <dbReference type="ARBA" id="ARBA00004888"/>
    </source>
</evidence>
<evidence type="ECO:0000259" key="9">
    <source>
        <dbReference type="Pfam" id="PF00349"/>
    </source>
</evidence>
<dbReference type="InterPro" id="IPR043129">
    <property type="entry name" value="ATPase_NBD"/>
</dbReference>
<dbReference type="OrthoDB" id="419537at2759"/>
<comment type="similarity">
    <text evidence="2 8">Belongs to the hexokinase family.</text>
</comment>
<dbReference type="GO" id="GO:0005536">
    <property type="term" value="F:D-glucose binding"/>
    <property type="evidence" value="ECO:0007669"/>
    <property type="project" value="InterPro"/>
</dbReference>
<dbReference type="GO" id="GO:0006096">
    <property type="term" value="P:glycolytic process"/>
    <property type="evidence" value="ECO:0007669"/>
    <property type="project" value="UniProtKB-UniPathway"/>
</dbReference>
<evidence type="ECO:0000256" key="4">
    <source>
        <dbReference type="ARBA" id="ARBA00022741"/>
    </source>
</evidence>
<dbReference type="UniPathway" id="UPA00109">
    <property type="reaction ID" value="UER00180"/>
</dbReference>
<evidence type="ECO:0000259" key="10">
    <source>
        <dbReference type="Pfam" id="PF03727"/>
    </source>
</evidence>
<dbReference type="PANTHER" id="PTHR19443:SF30">
    <property type="entry name" value="GLUCOKINASE-1-RELATED"/>
    <property type="match status" value="1"/>
</dbReference>
<evidence type="ECO:0000256" key="8">
    <source>
        <dbReference type="RuleBase" id="RU362007"/>
    </source>
</evidence>
<dbReference type="GO" id="GO:0001678">
    <property type="term" value="P:intracellular glucose homeostasis"/>
    <property type="evidence" value="ECO:0007669"/>
    <property type="project" value="InterPro"/>
</dbReference>
<reference evidence="11 12" key="1">
    <citation type="submission" date="2014-04" db="EMBL/GenBank/DDBJ databases">
        <authorList>
            <consortium name="DOE Joint Genome Institute"/>
            <person name="Kuo A."/>
            <person name="Girlanda M."/>
            <person name="Perotto S."/>
            <person name="Kohler A."/>
            <person name="Nagy L.G."/>
            <person name="Floudas D."/>
            <person name="Copeland A."/>
            <person name="Barry K.W."/>
            <person name="Cichocki N."/>
            <person name="Veneault-Fourrey C."/>
            <person name="LaButti K."/>
            <person name="Lindquist E.A."/>
            <person name="Lipzen A."/>
            <person name="Lundell T."/>
            <person name="Morin E."/>
            <person name="Murat C."/>
            <person name="Sun H."/>
            <person name="Tunlid A."/>
            <person name="Henrissat B."/>
            <person name="Grigoriev I.V."/>
            <person name="Hibbett D.S."/>
            <person name="Martin F."/>
            <person name="Nordberg H.P."/>
            <person name="Cantor M.N."/>
            <person name="Hua S.X."/>
        </authorList>
    </citation>
    <scope>NUCLEOTIDE SEQUENCE [LARGE SCALE GENOMIC DNA]</scope>
    <source>
        <strain evidence="11 12">MUT 4182</strain>
    </source>
</reference>
<evidence type="ECO:0000256" key="6">
    <source>
        <dbReference type="ARBA" id="ARBA00022840"/>
    </source>
</evidence>
<gene>
    <name evidence="11" type="ORF">M407DRAFT_78306</name>
</gene>
<dbReference type="PROSITE" id="PS51748">
    <property type="entry name" value="HEXOKINASE_2"/>
    <property type="match status" value="1"/>
</dbReference>
<dbReference type="GO" id="GO:0005739">
    <property type="term" value="C:mitochondrion"/>
    <property type="evidence" value="ECO:0007669"/>
    <property type="project" value="TreeGrafter"/>
</dbReference>
<keyword evidence="7 8" id="KW-0324">Glycolysis</keyword>
<keyword evidence="12" id="KW-1185">Reference proteome</keyword>
<evidence type="ECO:0000256" key="5">
    <source>
        <dbReference type="ARBA" id="ARBA00022777"/>
    </source>
</evidence>
<dbReference type="Pfam" id="PF00349">
    <property type="entry name" value="Hexokinase_1"/>
    <property type="match status" value="1"/>
</dbReference>
<evidence type="ECO:0000313" key="12">
    <source>
        <dbReference type="Proteomes" id="UP000054248"/>
    </source>
</evidence>
<comment type="pathway">
    <text evidence="1">Carbohydrate degradation; glycolysis; D-glyceraldehyde 3-phosphate and glycerone phosphate from D-glucose: step 1/4.</text>
</comment>
<name>A0A0C3LP69_9AGAM</name>
<evidence type="ECO:0000313" key="11">
    <source>
        <dbReference type="EMBL" id="KIO23222.1"/>
    </source>
</evidence>
<dbReference type="Gene3D" id="1.10.287.1250">
    <property type="match status" value="1"/>
</dbReference>
<dbReference type="InterPro" id="IPR022672">
    <property type="entry name" value="Hexokinase_N"/>
</dbReference>
<dbReference type="EMBL" id="KN823090">
    <property type="protein sequence ID" value="KIO23222.1"/>
    <property type="molecule type" value="Genomic_DNA"/>
</dbReference>
<dbReference type="PANTHER" id="PTHR19443">
    <property type="entry name" value="HEXOKINASE"/>
    <property type="match status" value="1"/>
</dbReference>
<keyword evidence="5 8" id="KW-0418">Kinase</keyword>
<dbReference type="AlphaFoldDB" id="A0A0C3LP69"/>
<dbReference type="InterPro" id="IPR001312">
    <property type="entry name" value="Hexokinase"/>
</dbReference>
<dbReference type="PROSITE" id="PS00378">
    <property type="entry name" value="HEXOKINASE_1"/>
    <property type="match status" value="1"/>
</dbReference>
<dbReference type="Pfam" id="PF03727">
    <property type="entry name" value="Hexokinase_2"/>
    <property type="match status" value="1"/>
</dbReference>
<dbReference type="EC" id="2.7.1.-" evidence="8"/>
<dbReference type="GO" id="GO:0005829">
    <property type="term" value="C:cytosol"/>
    <property type="evidence" value="ECO:0007669"/>
    <property type="project" value="TreeGrafter"/>
</dbReference>
<dbReference type="SUPFAM" id="SSF53067">
    <property type="entry name" value="Actin-like ATPase domain"/>
    <property type="match status" value="2"/>
</dbReference>
<dbReference type="Gene3D" id="3.30.420.40">
    <property type="match status" value="1"/>
</dbReference>
<dbReference type="STRING" id="1051891.A0A0C3LP69"/>
<proteinExistence type="inferred from homology"/>
<dbReference type="InterPro" id="IPR019807">
    <property type="entry name" value="Hexokinase_BS"/>
</dbReference>
<dbReference type="PRINTS" id="PR00475">
    <property type="entry name" value="HEXOKINASE"/>
</dbReference>
<dbReference type="GO" id="GO:0005524">
    <property type="term" value="F:ATP binding"/>
    <property type="evidence" value="ECO:0007669"/>
    <property type="project" value="UniProtKB-UniRule"/>
</dbReference>
<dbReference type="Gene3D" id="3.40.367.20">
    <property type="match status" value="1"/>
</dbReference>
<keyword evidence="4 8" id="KW-0547">Nucleotide-binding</keyword>
<evidence type="ECO:0000256" key="7">
    <source>
        <dbReference type="ARBA" id="ARBA00023152"/>
    </source>
</evidence>